<dbReference type="CDD" id="cd00176">
    <property type="entry name" value="SPEC"/>
    <property type="match status" value="1"/>
</dbReference>
<feature type="region of interest" description="Disordered" evidence="8">
    <location>
        <begin position="1"/>
        <end position="50"/>
    </location>
</feature>
<evidence type="ECO:0000313" key="11">
    <source>
        <dbReference type="EMBL" id="KAF7218337.1"/>
    </source>
</evidence>
<evidence type="ECO:0000256" key="2">
    <source>
        <dbReference type="ARBA" id="ARBA00022692"/>
    </source>
</evidence>
<keyword evidence="2 7" id="KW-0812">Transmembrane</keyword>
<feature type="compositionally biased region" description="Pro residues" evidence="8">
    <location>
        <begin position="336"/>
        <end position="352"/>
    </location>
</feature>
<name>A0A9D2YD05_NOTFU</name>
<evidence type="ECO:0000259" key="10">
    <source>
        <dbReference type="PROSITE" id="PS51049"/>
    </source>
</evidence>
<dbReference type="GO" id="GO:0034993">
    <property type="term" value="C:meiotic nuclear membrane microtubule tethering complex"/>
    <property type="evidence" value="ECO:0007669"/>
    <property type="project" value="InterPro"/>
</dbReference>
<reference evidence="11" key="1">
    <citation type="submission" date="2020-03" db="EMBL/GenBank/DDBJ databases">
        <title>Intra-Species Differences in Population Size shape Life History and Genome Evolution.</title>
        <authorList>
            <person name="Willemsen D."/>
            <person name="Cui R."/>
            <person name="Valenzano D.R."/>
        </authorList>
    </citation>
    <scope>NUCLEOTIDE SEQUENCE</scope>
    <source>
        <strain evidence="11">GRZ</strain>
        <tissue evidence="11">Whole</tissue>
    </source>
</reference>
<dbReference type="SMART" id="SM01249">
    <property type="entry name" value="KASH"/>
    <property type="match status" value="1"/>
</dbReference>
<dbReference type="PROSITE" id="PS51049">
    <property type="entry name" value="KASH"/>
    <property type="match status" value="1"/>
</dbReference>
<dbReference type="GO" id="GO:0005640">
    <property type="term" value="C:nuclear outer membrane"/>
    <property type="evidence" value="ECO:0007669"/>
    <property type="project" value="UniProtKB-SubCell"/>
</dbReference>
<feature type="region of interest" description="Disordered" evidence="8">
    <location>
        <begin position="326"/>
        <end position="361"/>
    </location>
</feature>
<dbReference type="EMBL" id="JAAVVJ010000007">
    <property type="protein sequence ID" value="KAF7218337.1"/>
    <property type="molecule type" value="Genomic_DNA"/>
</dbReference>
<dbReference type="PANTHER" id="PTHR21640:SF1">
    <property type="entry name" value="NESPRIN-4"/>
    <property type="match status" value="1"/>
</dbReference>
<dbReference type="Proteomes" id="UP000822369">
    <property type="component" value="Chromosome 7"/>
</dbReference>
<gene>
    <name evidence="11" type="ORF">G4P62_006006</name>
</gene>
<dbReference type="OMA" id="NTCAKMR"/>
<feature type="domain" description="KASH" evidence="10">
    <location>
        <begin position="563"/>
        <end position="619"/>
    </location>
</feature>
<evidence type="ECO:0000256" key="4">
    <source>
        <dbReference type="ARBA" id="ARBA00023136"/>
    </source>
</evidence>
<evidence type="ECO:0000256" key="1">
    <source>
        <dbReference type="ARBA" id="ARBA00008619"/>
    </source>
</evidence>
<feature type="transmembrane region" description="Helical" evidence="9">
    <location>
        <begin position="573"/>
        <end position="592"/>
    </location>
</feature>
<evidence type="ECO:0000256" key="3">
    <source>
        <dbReference type="ARBA" id="ARBA00022989"/>
    </source>
</evidence>
<dbReference type="InterPro" id="IPR018159">
    <property type="entry name" value="Spectrin/alpha-actinin"/>
</dbReference>
<evidence type="ECO:0000313" key="12">
    <source>
        <dbReference type="Proteomes" id="UP000822369"/>
    </source>
</evidence>
<evidence type="ECO:0000256" key="5">
    <source>
        <dbReference type="ARBA" id="ARBA00023242"/>
    </source>
</evidence>
<comment type="caution">
    <text evidence="11">The sequence shown here is derived from an EMBL/GenBank/DDBJ whole genome shotgun (WGS) entry which is preliminary data.</text>
</comment>
<dbReference type="Pfam" id="PF10541">
    <property type="entry name" value="KASH"/>
    <property type="match status" value="1"/>
</dbReference>
<dbReference type="Gene3D" id="1.20.58.60">
    <property type="match status" value="2"/>
</dbReference>
<dbReference type="PANTHER" id="PTHR21640">
    <property type="match status" value="1"/>
</dbReference>
<keyword evidence="4 7" id="KW-0472">Membrane</keyword>
<accession>A0A9D2YD05</accession>
<dbReference type="OrthoDB" id="8676767at2759"/>
<feature type="topological domain" description="Perinuclear space" evidence="7">
    <location>
        <begin position="593"/>
        <end position="619"/>
    </location>
</feature>
<proteinExistence type="inferred from homology"/>
<sequence length="619" mass="69541">MLSCDGDPADEAVGSEVHLDLSQHPSYSGSAPLELEEEETGQGCETQSQDGRLQRCGQLDKRWILWHEFMKEHAHLDTWLRFAEQAVTSLSPAYITYSVAKEELKKFERLRSEAGSQLIQVDSLTRRNRTLTRLFQGTMQARLLASARECGQRWDDVNAKLESTGAQLQRFITEWEEFEAEREELGLWLADMDACLTEIDHMTGSNCKKLRRLQSFQQSVCENSGRVNALLQRGEVLIQRCQPADAQHVEGRLLELLRRCSHVYNNIASTHTRLLSMRLVFEDDWILSPTSDSGCPSESLHDGEEAFDKYHLDLPSVSNRLKDLRASGNSAAASPPRRPSPTHHPPPPPSPSFPTHEHMGLEWDPSVDIGRSVSHDDADSSYFSASTGLCQRGGMKRWSYLSSFDSVSDISADLTNQEVDVGSEEWLDHAAPRLLALRQDGDQWTTSTPAREDDEPMRFDGGRVKAWLSVQSSTPSENRTSCSKAVQTDGEVKGLDDCRHTDQLKRRYDDTHHLPVSLLLASHCLDTKPWERRTHLQPDLQDDKDFSCCEEDEQLLSDQRLTSRAAASCSSSALLLLAAALVLFGSLIAVVMEPPCHRGNQMFRTFHLMLSYVNGPPPT</sequence>
<keyword evidence="3 9" id="KW-1133">Transmembrane helix</keyword>
<dbReference type="KEGG" id="nfu:107379857"/>
<dbReference type="InterPro" id="IPR030268">
    <property type="entry name" value="SYNE4"/>
</dbReference>
<comment type="subcellular location">
    <subcellularLocation>
        <location evidence="6">Nucleus outer membrane</location>
        <topology evidence="6">Single-pass type IV membrane protein</topology>
    </subcellularLocation>
</comment>
<keyword evidence="5" id="KW-0539">Nucleus</keyword>
<dbReference type="SUPFAM" id="SSF46966">
    <property type="entry name" value="Spectrin repeat"/>
    <property type="match status" value="2"/>
</dbReference>
<dbReference type="SMART" id="SM00150">
    <property type="entry name" value="SPEC"/>
    <property type="match status" value="2"/>
</dbReference>
<evidence type="ECO:0000256" key="6">
    <source>
        <dbReference type="ARBA" id="ARBA00046312"/>
    </source>
</evidence>
<dbReference type="InterPro" id="IPR012315">
    <property type="entry name" value="KASH"/>
</dbReference>
<protein>
    <submittedName>
        <fullName evidence="11">Nesprin-2-like</fullName>
    </submittedName>
</protein>
<dbReference type="InterPro" id="IPR002017">
    <property type="entry name" value="Spectrin_repeat"/>
</dbReference>
<evidence type="ECO:0000256" key="9">
    <source>
        <dbReference type="SAM" id="Phobius"/>
    </source>
</evidence>
<comment type="similarity">
    <text evidence="1">Belongs to the nesprin family.</text>
</comment>
<feature type="topological domain" description="Cytoplasmic" evidence="7">
    <location>
        <begin position="1"/>
        <end position="571"/>
    </location>
</feature>
<dbReference type="Pfam" id="PF00435">
    <property type="entry name" value="Spectrin"/>
    <property type="match status" value="1"/>
</dbReference>
<organism evidence="11 12">
    <name type="scientific">Nothobranchius furzeri</name>
    <name type="common">Turquoise killifish</name>
    <dbReference type="NCBI Taxonomy" id="105023"/>
    <lineage>
        <taxon>Eukaryota</taxon>
        <taxon>Metazoa</taxon>
        <taxon>Chordata</taxon>
        <taxon>Craniata</taxon>
        <taxon>Vertebrata</taxon>
        <taxon>Euteleostomi</taxon>
        <taxon>Actinopterygii</taxon>
        <taxon>Neopterygii</taxon>
        <taxon>Teleostei</taxon>
        <taxon>Neoteleostei</taxon>
        <taxon>Acanthomorphata</taxon>
        <taxon>Ovalentaria</taxon>
        <taxon>Atherinomorphae</taxon>
        <taxon>Cyprinodontiformes</taxon>
        <taxon>Nothobranchiidae</taxon>
        <taxon>Nothobranchius</taxon>
    </lineage>
</organism>
<evidence type="ECO:0000256" key="7">
    <source>
        <dbReference type="PROSITE-ProRule" id="PRU00385"/>
    </source>
</evidence>
<dbReference type="AlphaFoldDB" id="A0A9D2YD05"/>
<evidence type="ECO:0000256" key="8">
    <source>
        <dbReference type="SAM" id="MobiDB-lite"/>
    </source>
</evidence>